<evidence type="ECO:0000259" key="5">
    <source>
        <dbReference type="PROSITE" id="PS51935"/>
    </source>
</evidence>
<evidence type="ECO:0000313" key="6">
    <source>
        <dbReference type="EMBL" id="AML50669.1"/>
    </source>
</evidence>
<evidence type="ECO:0000256" key="2">
    <source>
        <dbReference type="ARBA" id="ARBA00022670"/>
    </source>
</evidence>
<evidence type="ECO:0000313" key="7">
    <source>
        <dbReference type="Proteomes" id="UP000070371"/>
    </source>
</evidence>
<dbReference type="Pfam" id="PF18348">
    <property type="entry name" value="SH3_16"/>
    <property type="match status" value="1"/>
</dbReference>
<dbReference type="InterPro" id="IPR038765">
    <property type="entry name" value="Papain-like_cys_pep_sf"/>
</dbReference>
<dbReference type="KEGG" id="hat:RC74_04670"/>
<dbReference type="Pfam" id="PF00877">
    <property type="entry name" value="NLPC_P60"/>
    <property type="match status" value="1"/>
</dbReference>
<protein>
    <recommendedName>
        <fullName evidence="5">NlpC/P60 domain-containing protein</fullName>
    </recommendedName>
</protein>
<dbReference type="PROSITE" id="PS51935">
    <property type="entry name" value="NLPC_P60"/>
    <property type="match status" value="1"/>
</dbReference>
<gene>
    <name evidence="6" type="ORF">RC74_04670</name>
</gene>
<proteinExistence type="inferred from homology"/>
<dbReference type="GO" id="GO:0008234">
    <property type="term" value="F:cysteine-type peptidase activity"/>
    <property type="evidence" value="ECO:0007669"/>
    <property type="project" value="UniProtKB-KW"/>
</dbReference>
<dbReference type="PANTHER" id="PTHR47053:SF1">
    <property type="entry name" value="MUREIN DD-ENDOPEPTIDASE MEPH-RELATED"/>
    <property type="match status" value="1"/>
</dbReference>
<evidence type="ECO:0000256" key="1">
    <source>
        <dbReference type="ARBA" id="ARBA00007074"/>
    </source>
</evidence>
<keyword evidence="2" id="KW-0645">Protease</keyword>
<name>A0A126UZ02_9RHOB</name>
<organism evidence="6 7">
    <name type="scientific">Falsihalocynthiibacter arcticus</name>
    <dbReference type="NCBI Taxonomy" id="1579316"/>
    <lineage>
        <taxon>Bacteria</taxon>
        <taxon>Pseudomonadati</taxon>
        <taxon>Pseudomonadota</taxon>
        <taxon>Alphaproteobacteria</taxon>
        <taxon>Rhodobacterales</taxon>
        <taxon>Roseobacteraceae</taxon>
        <taxon>Falsihalocynthiibacter</taxon>
    </lineage>
</organism>
<dbReference type="PANTHER" id="PTHR47053">
    <property type="entry name" value="MUREIN DD-ENDOPEPTIDASE MEPH-RELATED"/>
    <property type="match status" value="1"/>
</dbReference>
<reference evidence="6 7" key="1">
    <citation type="submission" date="2016-02" db="EMBL/GenBank/DDBJ databases">
        <title>Complete genome sequence of Halocynthiibacter arcticus PAMC 20958t from arctic marine sediment.</title>
        <authorList>
            <person name="Lee Y.M."/>
            <person name="Baek K."/>
            <person name="Lee H.K."/>
            <person name="Shin S.C."/>
        </authorList>
    </citation>
    <scope>NUCLEOTIDE SEQUENCE [LARGE SCALE GENOMIC DNA]</scope>
    <source>
        <strain evidence="6">PAMC 20958</strain>
    </source>
</reference>
<dbReference type="InterPro" id="IPR051202">
    <property type="entry name" value="Peptidase_C40"/>
</dbReference>
<feature type="domain" description="NlpC/P60" evidence="5">
    <location>
        <begin position="152"/>
        <end position="272"/>
    </location>
</feature>
<dbReference type="Gene3D" id="3.90.1720.10">
    <property type="entry name" value="endopeptidase domain like (from Nostoc punctiforme)"/>
    <property type="match status" value="1"/>
</dbReference>
<accession>A0A126UZ02</accession>
<dbReference type="SUPFAM" id="SSF54001">
    <property type="entry name" value="Cysteine proteinases"/>
    <property type="match status" value="1"/>
</dbReference>
<dbReference type="GO" id="GO:0006508">
    <property type="term" value="P:proteolysis"/>
    <property type="evidence" value="ECO:0007669"/>
    <property type="project" value="UniProtKB-KW"/>
</dbReference>
<dbReference type="InterPro" id="IPR000064">
    <property type="entry name" value="NLP_P60_dom"/>
</dbReference>
<dbReference type="OrthoDB" id="9813368at2"/>
<comment type="similarity">
    <text evidence="1">Belongs to the peptidase C40 family.</text>
</comment>
<dbReference type="Proteomes" id="UP000070371">
    <property type="component" value="Chromosome"/>
</dbReference>
<dbReference type="AlphaFoldDB" id="A0A126UZ02"/>
<dbReference type="STRING" id="1579316.RC74_04670"/>
<dbReference type="InterPro" id="IPR041382">
    <property type="entry name" value="SH3_16"/>
</dbReference>
<dbReference type="EMBL" id="CP014327">
    <property type="protein sequence ID" value="AML50669.1"/>
    <property type="molecule type" value="Genomic_DNA"/>
</dbReference>
<keyword evidence="3" id="KW-0378">Hydrolase</keyword>
<evidence type="ECO:0000256" key="3">
    <source>
        <dbReference type="ARBA" id="ARBA00022801"/>
    </source>
</evidence>
<keyword evidence="4" id="KW-0788">Thiol protease</keyword>
<evidence type="ECO:0000256" key="4">
    <source>
        <dbReference type="ARBA" id="ARBA00022807"/>
    </source>
</evidence>
<dbReference type="RefSeq" id="WP_039002404.1">
    <property type="nucleotide sequence ID" value="NZ_CP014327.1"/>
</dbReference>
<sequence>MTDRRTFFANERVAHVGLRGQVDTLRLAEVAARRVLVPVVDVCAAPRGTRDSQLLMGAGFDVLETLNGWCFGRVVADGNVGYVAEVSLGEAVAPSHWVTARSSHIYTESSLKSADKAAVSFGSLLSVVAELEGYVELSGGGFVPVPHVSPLSERPLDAAKTALTFLGVPYLWGGDSVFGIDCSGLVQACLRAVGTMCPRDSDQQEAFFTTDVAPKDLRRGDLVFWRGHVAMMLNEREMIHANAHHMAVAIEPFEVARSRIGAREFGEITSMKRP</sequence>
<keyword evidence="7" id="KW-1185">Reference proteome</keyword>